<keyword evidence="8" id="KW-0675">Receptor</keyword>
<keyword evidence="3" id="KW-0217">Developmental protein</keyword>
<dbReference type="Proteomes" id="UP001501940">
    <property type="component" value="Chromosome 24"/>
</dbReference>
<dbReference type="Gene3D" id="1.10.2000.10">
    <property type="entry name" value="Frizzled cysteine-rich domain"/>
    <property type="match status" value="1"/>
</dbReference>
<name>A0A3Q1CHY7_AMPOC</name>
<dbReference type="FunFam" id="1.10.2000.10:FF:000003">
    <property type="entry name" value="Frizzled class receptor 2"/>
    <property type="match status" value="1"/>
</dbReference>
<evidence type="ECO:0000259" key="11">
    <source>
        <dbReference type="PROSITE" id="PS50038"/>
    </source>
</evidence>
<comment type="similarity">
    <text evidence="2">Belongs to the G-protein coupled receptor Fz/Smo family.</text>
</comment>
<evidence type="ECO:0000256" key="2">
    <source>
        <dbReference type="ARBA" id="ARBA00008077"/>
    </source>
</evidence>
<dbReference type="OMA" id="KFSRVWV"/>
<feature type="transmembrane region" description="Helical" evidence="10">
    <location>
        <begin position="489"/>
        <end position="511"/>
    </location>
</feature>
<feature type="transmembrane region" description="Helical" evidence="10">
    <location>
        <begin position="433"/>
        <end position="455"/>
    </location>
</feature>
<dbReference type="InterPro" id="IPR020067">
    <property type="entry name" value="Frizzled_dom"/>
</dbReference>
<dbReference type="GO" id="GO:0017147">
    <property type="term" value="F:Wnt-protein binding"/>
    <property type="evidence" value="ECO:0007669"/>
    <property type="project" value="TreeGrafter"/>
</dbReference>
<dbReference type="SMART" id="SM01330">
    <property type="entry name" value="Frizzled"/>
    <property type="match status" value="1"/>
</dbReference>
<dbReference type="GO" id="GO:0060070">
    <property type="term" value="P:canonical Wnt signaling pathway"/>
    <property type="evidence" value="ECO:0007669"/>
    <property type="project" value="TreeGrafter"/>
</dbReference>
<dbReference type="GeneTree" id="ENSGT00940000158239"/>
<keyword evidence="5 10" id="KW-1133">Transmembrane helix</keyword>
<feature type="domain" description="FZ" evidence="11">
    <location>
        <begin position="29"/>
        <end position="148"/>
    </location>
</feature>
<feature type="transmembrane region" description="Helical" evidence="10">
    <location>
        <begin position="304"/>
        <end position="330"/>
    </location>
</feature>
<dbReference type="InterPro" id="IPR000539">
    <property type="entry name" value="Frizzled/Smoothened_7TM"/>
</dbReference>
<evidence type="ECO:0000256" key="8">
    <source>
        <dbReference type="ARBA" id="ARBA00023170"/>
    </source>
</evidence>
<feature type="disulfide bond" evidence="9">
    <location>
        <begin position="109"/>
        <end position="133"/>
    </location>
</feature>
<dbReference type="PANTHER" id="PTHR11309:SF31">
    <property type="entry name" value="FRIZZLED-7"/>
    <property type="match status" value="1"/>
</dbReference>
<dbReference type="PROSITE" id="PS50038">
    <property type="entry name" value="FZ"/>
    <property type="match status" value="1"/>
</dbReference>
<dbReference type="InterPro" id="IPR036790">
    <property type="entry name" value="Frizzled_dom_sf"/>
</dbReference>
<feature type="transmembrane region" description="Helical" evidence="10">
    <location>
        <begin position="382"/>
        <end position="412"/>
    </location>
</feature>
<proteinExistence type="inferred from homology"/>
<keyword evidence="4 10" id="KW-0812">Transmembrane</keyword>
<evidence type="ECO:0000259" key="12">
    <source>
        <dbReference type="PROSITE" id="PS50261"/>
    </source>
</evidence>
<protein>
    <recommendedName>
        <fullName evidence="15">Frizzled class receptor 7b</fullName>
    </recommendedName>
</protein>
<dbReference type="STRING" id="80972.ENSAOCP00000026580"/>
<dbReference type="Pfam" id="PF01534">
    <property type="entry name" value="Frizzled"/>
    <property type="match status" value="1"/>
</dbReference>
<dbReference type="GO" id="GO:0005886">
    <property type="term" value="C:plasma membrane"/>
    <property type="evidence" value="ECO:0007669"/>
    <property type="project" value="TreeGrafter"/>
</dbReference>
<evidence type="ECO:0000256" key="5">
    <source>
        <dbReference type="ARBA" id="ARBA00022989"/>
    </source>
</evidence>
<feature type="disulfide bond" evidence="9">
    <location>
        <begin position="42"/>
        <end position="88"/>
    </location>
</feature>
<dbReference type="SUPFAM" id="SSF63501">
    <property type="entry name" value="Frizzled cysteine-rich domain"/>
    <property type="match status" value="1"/>
</dbReference>
<dbReference type="Gene3D" id="1.20.1070.10">
    <property type="entry name" value="Rhodopsin 7-helix transmembrane proteins"/>
    <property type="match status" value="1"/>
</dbReference>
<dbReference type="AlphaFoldDB" id="A0A3Q1CHY7"/>
<feature type="disulfide bond" evidence="9">
    <location>
        <begin position="34"/>
        <end position="95"/>
    </location>
</feature>
<accession>A0A3Q1CHY7</accession>
<reference evidence="13" key="3">
    <citation type="submission" date="2025-09" db="UniProtKB">
        <authorList>
            <consortium name="Ensembl"/>
        </authorList>
    </citation>
    <scope>IDENTIFICATION</scope>
</reference>
<dbReference type="Pfam" id="PF01392">
    <property type="entry name" value="Fz"/>
    <property type="match status" value="1"/>
</dbReference>
<reference evidence="13 14" key="1">
    <citation type="submission" date="2022-01" db="EMBL/GenBank/DDBJ databases">
        <title>A chromosome-scale genome assembly of the false clownfish, Amphiprion ocellaris.</title>
        <authorList>
            <person name="Ryu T."/>
        </authorList>
    </citation>
    <scope>NUCLEOTIDE SEQUENCE [LARGE SCALE GENOMIC DNA]</scope>
</reference>
<feature type="transmembrane region" description="Helical" evidence="10">
    <location>
        <begin position="342"/>
        <end position="362"/>
    </location>
</feature>
<dbReference type="InterPro" id="IPR017981">
    <property type="entry name" value="GPCR_2-like_7TM"/>
</dbReference>
<feature type="transmembrane region" description="Helical" evidence="10">
    <location>
        <begin position="217"/>
        <end position="239"/>
    </location>
</feature>
<dbReference type="Ensembl" id="ENSAOCT00000017797.2">
    <property type="protein sequence ID" value="ENSAOCP00000026580.2"/>
    <property type="gene ID" value="ENSAOCG00000014910.2"/>
</dbReference>
<dbReference type="PRINTS" id="PR00489">
    <property type="entry name" value="FRIZZLED"/>
</dbReference>
<dbReference type="PANTHER" id="PTHR11309">
    <property type="entry name" value="FRIZZLED"/>
    <property type="match status" value="1"/>
</dbReference>
<evidence type="ECO:0000256" key="4">
    <source>
        <dbReference type="ARBA" id="ARBA00022692"/>
    </source>
</evidence>
<keyword evidence="14" id="KW-1185">Reference proteome</keyword>
<keyword evidence="7 9" id="KW-1015">Disulfide bond</keyword>
<dbReference type="InterPro" id="IPR015526">
    <property type="entry name" value="Frizzled/SFRP"/>
</dbReference>
<evidence type="ECO:0000256" key="6">
    <source>
        <dbReference type="ARBA" id="ARBA00023136"/>
    </source>
</evidence>
<dbReference type="GO" id="GO:0042813">
    <property type="term" value="F:Wnt receptor activity"/>
    <property type="evidence" value="ECO:0007669"/>
    <property type="project" value="TreeGrafter"/>
</dbReference>
<dbReference type="SMART" id="SM00063">
    <property type="entry name" value="FRI"/>
    <property type="match status" value="1"/>
</dbReference>
<evidence type="ECO:0000256" key="1">
    <source>
        <dbReference type="ARBA" id="ARBA00004141"/>
    </source>
</evidence>
<gene>
    <name evidence="13" type="primary">FZD7</name>
</gene>
<evidence type="ECO:0000256" key="3">
    <source>
        <dbReference type="ARBA" id="ARBA00022473"/>
    </source>
</evidence>
<dbReference type="GO" id="GO:0035567">
    <property type="term" value="P:non-canonical Wnt signaling pathway"/>
    <property type="evidence" value="ECO:0007669"/>
    <property type="project" value="TreeGrafter"/>
</dbReference>
<evidence type="ECO:0000313" key="13">
    <source>
        <dbReference type="Ensembl" id="ENSAOCP00000026580.2"/>
    </source>
</evidence>
<dbReference type="CDD" id="cd07458">
    <property type="entry name" value="CRD_FZ1_like"/>
    <property type="match status" value="1"/>
</dbReference>
<organism evidence="13 14">
    <name type="scientific">Amphiprion ocellaris</name>
    <name type="common">Clown anemonefish</name>
    <dbReference type="NCBI Taxonomy" id="80972"/>
    <lineage>
        <taxon>Eukaryota</taxon>
        <taxon>Metazoa</taxon>
        <taxon>Chordata</taxon>
        <taxon>Craniata</taxon>
        <taxon>Vertebrata</taxon>
        <taxon>Euteleostomi</taxon>
        <taxon>Actinopterygii</taxon>
        <taxon>Neopterygii</taxon>
        <taxon>Teleostei</taxon>
        <taxon>Neoteleostei</taxon>
        <taxon>Acanthomorphata</taxon>
        <taxon>Ovalentaria</taxon>
        <taxon>Pomacentridae</taxon>
        <taxon>Amphiprion</taxon>
    </lineage>
</organism>
<comment type="caution">
    <text evidence="9">Lacks conserved residue(s) required for the propagation of feature annotation.</text>
</comment>
<keyword evidence="6 10" id="KW-0472">Membrane</keyword>
<sequence>KYFYKLSTILMWKIYCCFFKNLFVLQDLGDQSVCQPISIPLCRDLDYNRTVLPTLLGHGSQEDAGLEVHQFYPLVEVQCSAELRFFLCSLYAPVCTVLDRAIPPCRALCDRARRGCEPLMNRFGFLWPERLRCQNFPVHGAGEICVGQNTSNSDPTPSLPELQTPSPQTFSCPRQLQVPPYLGYRFLGAVDCGAPCEAARPGGLLFFSGEEVKLVRWWVGIWSGLSAVSSLFTVLSSLLDARRFRYPERPVVFLSGCCFVVAAAYGAGFLLQDRVVCMDRFREDGYRTVVQGSRQDGCTVLFTVLYFFGMASSGWWVVLSVSWFLSAAMAWGQEAIEAKARFFHAAAWLVPAVQTVAVLVSGRVEGDLLTGVCSVGIYDEAALRGFVVAPLSIGLLVGASFLLACIVSLLRIRTVMKRGGAETVKLERLMMRVGVFGVLYTVPTAAVIACCLYELTSRRRWEETWRLQTCRRFAVTCPDGRTAPSSPDLTVFLVKYLMSLMVGVTSGFWVWSRKTLQSWRRFVQLNSDETPEPRPTV</sequence>
<reference evidence="13" key="2">
    <citation type="submission" date="2025-08" db="UniProtKB">
        <authorList>
            <consortium name="Ensembl"/>
        </authorList>
    </citation>
    <scope>IDENTIFICATION</scope>
</reference>
<dbReference type="PROSITE" id="PS50261">
    <property type="entry name" value="G_PROTEIN_RECEP_F2_4"/>
    <property type="match status" value="1"/>
</dbReference>
<evidence type="ECO:0000256" key="7">
    <source>
        <dbReference type="ARBA" id="ARBA00023157"/>
    </source>
</evidence>
<feature type="domain" description="G-protein coupled receptors family 2 profile 2" evidence="12">
    <location>
        <begin position="213"/>
        <end position="518"/>
    </location>
</feature>
<evidence type="ECO:0008006" key="15">
    <source>
        <dbReference type="Google" id="ProtNLM"/>
    </source>
</evidence>
<evidence type="ECO:0000256" key="10">
    <source>
        <dbReference type="SAM" id="Phobius"/>
    </source>
</evidence>
<comment type="subcellular location">
    <subcellularLocation>
        <location evidence="1">Membrane</location>
        <topology evidence="1">Multi-pass membrane protein</topology>
    </subcellularLocation>
</comment>
<evidence type="ECO:0000256" key="9">
    <source>
        <dbReference type="PROSITE-ProRule" id="PRU00090"/>
    </source>
</evidence>
<evidence type="ECO:0000313" key="14">
    <source>
        <dbReference type="Proteomes" id="UP001501940"/>
    </source>
</evidence>
<feature type="transmembrane region" description="Helical" evidence="10">
    <location>
        <begin position="251"/>
        <end position="271"/>
    </location>
</feature>